<reference evidence="2 3" key="1">
    <citation type="journal article" date="2013" name="Curr. Biol.">
        <title>The Genome of the Foraminiferan Reticulomyxa filosa.</title>
        <authorList>
            <person name="Glockner G."/>
            <person name="Hulsmann N."/>
            <person name="Schleicher M."/>
            <person name="Noegel A.A."/>
            <person name="Eichinger L."/>
            <person name="Gallinger C."/>
            <person name="Pawlowski J."/>
            <person name="Sierra R."/>
            <person name="Euteneuer U."/>
            <person name="Pillet L."/>
            <person name="Moustafa A."/>
            <person name="Platzer M."/>
            <person name="Groth M."/>
            <person name="Szafranski K."/>
            <person name="Schliwa M."/>
        </authorList>
    </citation>
    <scope>NUCLEOTIDE SEQUENCE [LARGE SCALE GENOMIC DNA]</scope>
</reference>
<dbReference type="Proteomes" id="UP000023152">
    <property type="component" value="Unassembled WGS sequence"/>
</dbReference>
<accession>X6MJB6</accession>
<evidence type="ECO:0000256" key="1">
    <source>
        <dbReference type="SAM" id="MobiDB-lite"/>
    </source>
</evidence>
<feature type="compositionally biased region" description="Basic and acidic residues" evidence="1">
    <location>
        <begin position="59"/>
        <end position="88"/>
    </location>
</feature>
<organism evidence="2 3">
    <name type="scientific">Reticulomyxa filosa</name>
    <dbReference type="NCBI Taxonomy" id="46433"/>
    <lineage>
        <taxon>Eukaryota</taxon>
        <taxon>Sar</taxon>
        <taxon>Rhizaria</taxon>
        <taxon>Retaria</taxon>
        <taxon>Foraminifera</taxon>
        <taxon>Monothalamids</taxon>
        <taxon>Reticulomyxidae</taxon>
        <taxon>Reticulomyxa</taxon>
    </lineage>
</organism>
<feature type="compositionally biased region" description="Basic and acidic residues" evidence="1">
    <location>
        <begin position="197"/>
        <end position="208"/>
    </location>
</feature>
<protein>
    <submittedName>
        <fullName evidence="2">Rab GTPase domain-containing protein</fullName>
    </submittedName>
</protein>
<keyword evidence="3" id="KW-1185">Reference proteome</keyword>
<feature type="region of interest" description="Disordered" evidence="1">
    <location>
        <begin position="275"/>
        <end position="298"/>
    </location>
</feature>
<sequence length="330" mass="37002">MSNHNTSAYSNNGSFLSQNSHTTQSSTNSEKEKYLLQPRAKSTQEAKHWPSHSAVDINNRVKEGGEKYEKKQMDYNTHESNGKYDRKRSLPTFLSDNSTSALKHLGTESNGVETHNQMTGFNGTQASQTTRYLSQTSAQSYSNESKTEGTGPHTKRRRLNGLPHDNSFSTSISSRSGNIASTDNTAMDYWQQMQVKRQNDANDNEHNSTQRYDGNAVKTKKHGANERSTLLHANSDQSLRGNETTGNVELASNSNLNTIMPNGTYKRINVTHESSENKSVVDSDLKTKGSTSTHSTFGNAYSQQQTIITKNENIYDRYDKNISKQDRYFV</sequence>
<gene>
    <name evidence="2" type="ORF">RFI_23259</name>
</gene>
<feature type="region of interest" description="Disordered" evidence="1">
    <location>
        <begin position="197"/>
        <end position="244"/>
    </location>
</feature>
<feature type="compositionally biased region" description="Polar residues" evidence="1">
    <location>
        <begin position="111"/>
        <end position="144"/>
    </location>
</feature>
<dbReference type="AlphaFoldDB" id="X6MJB6"/>
<feature type="compositionally biased region" description="Polar residues" evidence="1">
    <location>
        <begin position="226"/>
        <end position="244"/>
    </location>
</feature>
<feature type="compositionally biased region" description="Low complexity" evidence="1">
    <location>
        <begin position="17"/>
        <end position="28"/>
    </location>
</feature>
<comment type="caution">
    <text evidence="2">The sequence shown here is derived from an EMBL/GenBank/DDBJ whole genome shotgun (WGS) entry which is preliminary data.</text>
</comment>
<name>X6MJB6_RETFI</name>
<evidence type="ECO:0000313" key="3">
    <source>
        <dbReference type="Proteomes" id="UP000023152"/>
    </source>
</evidence>
<feature type="compositionally biased region" description="Basic and acidic residues" evidence="1">
    <location>
        <begin position="275"/>
        <end position="287"/>
    </location>
</feature>
<proteinExistence type="predicted"/>
<feature type="compositionally biased region" description="Polar residues" evidence="1">
    <location>
        <begin position="166"/>
        <end position="180"/>
    </location>
</feature>
<feature type="compositionally biased region" description="Polar residues" evidence="1">
    <location>
        <begin position="288"/>
        <end position="298"/>
    </location>
</feature>
<evidence type="ECO:0000313" key="2">
    <source>
        <dbReference type="EMBL" id="ETO14108.1"/>
    </source>
</evidence>
<dbReference type="EMBL" id="ASPP01020209">
    <property type="protein sequence ID" value="ETO14108.1"/>
    <property type="molecule type" value="Genomic_DNA"/>
</dbReference>
<feature type="region of interest" description="Disordered" evidence="1">
    <location>
        <begin position="1"/>
        <end position="90"/>
    </location>
</feature>
<feature type="region of interest" description="Disordered" evidence="1">
    <location>
        <begin position="111"/>
        <end position="180"/>
    </location>
</feature>
<feature type="compositionally biased region" description="Polar residues" evidence="1">
    <location>
        <begin position="1"/>
        <end position="16"/>
    </location>
</feature>